<evidence type="ECO:0000313" key="1">
    <source>
        <dbReference type="EMBL" id="NBI27828.1"/>
    </source>
</evidence>
<protein>
    <submittedName>
        <fullName evidence="1">Uncharacterized protein</fullName>
    </submittedName>
</protein>
<organism evidence="1 2">
    <name type="scientific">Chengkuizengella marina</name>
    <dbReference type="NCBI Taxonomy" id="2507566"/>
    <lineage>
        <taxon>Bacteria</taxon>
        <taxon>Bacillati</taxon>
        <taxon>Bacillota</taxon>
        <taxon>Bacilli</taxon>
        <taxon>Bacillales</taxon>
        <taxon>Paenibacillaceae</taxon>
        <taxon>Chengkuizengella</taxon>
    </lineage>
</organism>
<reference evidence="1 2" key="1">
    <citation type="submission" date="2019-01" db="EMBL/GenBank/DDBJ databases">
        <title>Chengkuizengella sp. nov., isolated from deep-sea sediment of East Pacific Ocean.</title>
        <authorList>
            <person name="Yang J."/>
            <person name="Lai Q."/>
            <person name="Shao Z."/>
        </authorList>
    </citation>
    <scope>NUCLEOTIDE SEQUENCE [LARGE SCALE GENOMIC DNA]</scope>
    <source>
        <strain evidence="1 2">YPA3-1-1</strain>
    </source>
</reference>
<dbReference type="AlphaFoldDB" id="A0A6N9Q200"/>
<gene>
    <name evidence="1" type="ORF">ERL59_02490</name>
</gene>
<accession>A0A6N9Q200</accession>
<comment type="caution">
    <text evidence="1">The sequence shown here is derived from an EMBL/GenBank/DDBJ whole genome shotgun (WGS) entry which is preliminary data.</text>
</comment>
<dbReference type="Proteomes" id="UP000448943">
    <property type="component" value="Unassembled WGS sequence"/>
</dbReference>
<evidence type="ECO:0000313" key="2">
    <source>
        <dbReference type="Proteomes" id="UP000448943"/>
    </source>
</evidence>
<keyword evidence="2" id="KW-1185">Reference proteome</keyword>
<dbReference type="RefSeq" id="WP_160644173.1">
    <property type="nucleotide sequence ID" value="NZ_SIJB01000007.1"/>
</dbReference>
<sequence length="68" mass="7718">MDVKLNSKDLTIIEQALNEAIHHCGGYQNSLNYREVLGKLQSLSKGNDQISQKVALQDGFRYDYDDSK</sequence>
<dbReference type="OrthoDB" id="2891041at2"/>
<name>A0A6N9Q200_9BACL</name>
<dbReference type="EMBL" id="SIJB01000007">
    <property type="protein sequence ID" value="NBI27828.1"/>
    <property type="molecule type" value="Genomic_DNA"/>
</dbReference>
<proteinExistence type="predicted"/>